<organism evidence="3 4">
    <name type="scientific">Coniochaeta ligniaria NRRL 30616</name>
    <dbReference type="NCBI Taxonomy" id="1408157"/>
    <lineage>
        <taxon>Eukaryota</taxon>
        <taxon>Fungi</taxon>
        <taxon>Dikarya</taxon>
        <taxon>Ascomycota</taxon>
        <taxon>Pezizomycotina</taxon>
        <taxon>Sordariomycetes</taxon>
        <taxon>Sordariomycetidae</taxon>
        <taxon>Coniochaetales</taxon>
        <taxon>Coniochaetaceae</taxon>
        <taxon>Coniochaeta</taxon>
    </lineage>
</organism>
<evidence type="ECO:0000313" key="3">
    <source>
        <dbReference type="EMBL" id="OIW23559.1"/>
    </source>
</evidence>
<keyword evidence="1" id="KW-0472">Membrane</keyword>
<evidence type="ECO:0000256" key="2">
    <source>
        <dbReference type="SAM" id="SignalP"/>
    </source>
</evidence>
<accession>A0A1J7I7E0</accession>
<dbReference type="AlphaFoldDB" id="A0A1J7I7E0"/>
<keyword evidence="2" id="KW-0732">Signal</keyword>
<dbReference type="InParanoid" id="A0A1J7I7E0"/>
<dbReference type="EMBL" id="KV875106">
    <property type="protein sequence ID" value="OIW23559.1"/>
    <property type="molecule type" value="Genomic_DNA"/>
</dbReference>
<keyword evidence="4" id="KW-1185">Reference proteome</keyword>
<protein>
    <submittedName>
        <fullName evidence="3">Uncharacterized protein</fullName>
    </submittedName>
</protein>
<evidence type="ECO:0000313" key="4">
    <source>
        <dbReference type="Proteomes" id="UP000182658"/>
    </source>
</evidence>
<feature type="chain" id="PRO_5013176466" evidence="2">
    <location>
        <begin position="20"/>
        <end position="65"/>
    </location>
</feature>
<reference evidence="3 4" key="1">
    <citation type="submission" date="2016-10" db="EMBL/GenBank/DDBJ databases">
        <title>Draft genome sequence of Coniochaeta ligniaria NRRL30616, a lignocellulolytic fungus for bioabatement of inhibitors in plant biomass hydrolysates.</title>
        <authorList>
            <consortium name="DOE Joint Genome Institute"/>
            <person name="Jimenez D.J."/>
            <person name="Hector R.E."/>
            <person name="Riley R."/>
            <person name="Sun H."/>
            <person name="Grigoriev I.V."/>
            <person name="Van Elsas J.D."/>
            <person name="Nichols N.N."/>
        </authorList>
    </citation>
    <scope>NUCLEOTIDE SEQUENCE [LARGE SCALE GENOMIC DNA]</scope>
    <source>
        <strain evidence="3 4">NRRL 30616</strain>
    </source>
</reference>
<feature type="transmembrane region" description="Helical" evidence="1">
    <location>
        <begin position="33"/>
        <end position="52"/>
    </location>
</feature>
<name>A0A1J7I7E0_9PEZI</name>
<evidence type="ECO:0000256" key="1">
    <source>
        <dbReference type="SAM" id="Phobius"/>
    </source>
</evidence>
<gene>
    <name evidence="3" type="ORF">CONLIGDRAFT_686485</name>
</gene>
<sequence>MKTSFIIAFIAAVVASASAVAVSDNSHNTPRGFFGATVMDIVAAALGALTLARGRAATEFRVEPG</sequence>
<dbReference type="Proteomes" id="UP000182658">
    <property type="component" value="Unassembled WGS sequence"/>
</dbReference>
<keyword evidence="1" id="KW-1133">Transmembrane helix</keyword>
<keyword evidence="1" id="KW-0812">Transmembrane</keyword>
<feature type="signal peptide" evidence="2">
    <location>
        <begin position="1"/>
        <end position="19"/>
    </location>
</feature>
<proteinExistence type="predicted"/>